<keyword evidence="3" id="KW-1185">Reference proteome</keyword>
<evidence type="ECO:0000259" key="1">
    <source>
        <dbReference type="Pfam" id="PF03171"/>
    </source>
</evidence>
<dbReference type="InterPro" id="IPR050231">
    <property type="entry name" value="Iron_ascorbate_oxido_reductase"/>
</dbReference>
<dbReference type="AlphaFoldDB" id="A0A812J6E1"/>
<name>A0A812J6E1_9DINO</name>
<dbReference type="SUPFAM" id="SSF51197">
    <property type="entry name" value="Clavaminate synthase-like"/>
    <property type="match status" value="1"/>
</dbReference>
<protein>
    <submittedName>
        <fullName evidence="2">GA2OX4 protein</fullName>
    </submittedName>
</protein>
<dbReference type="InterPro" id="IPR027443">
    <property type="entry name" value="IPNS-like_sf"/>
</dbReference>
<dbReference type="Gene3D" id="2.60.120.330">
    <property type="entry name" value="B-lactam Antibiotic, Isopenicillin N Synthase, Chain"/>
    <property type="match status" value="1"/>
</dbReference>
<dbReference type="OrthoDB" id="419975at2759"/>
<comment type="caution">
    <text evidence="2">The sequence shown here is derived from an EMBL/GenBank/DDBJ whole genome shotgun (WGS) entry which is preliminary data.</text>
</comment>
<dbReference type="Pfam" id="PF03171">
    <property type="entry name" value="2OG-FeII_Oxy"/>
    <property type="match status" value="1"/>
</dbReference>
<dbReference type="EMBL" id="CAJNJA010005745">
    <property type="protein sequence ID" value="CAE7197701.1"/>
    <property type="molecule type" value="Genomic_DNA"/>
</dbReference>
<organism evidence="2 3">
    <name type="scientific">Symbiodinium necroappetens</name>
    <dbReference type="NCBI Taxonomy" id="1628268"/>
    <lineage>
        <taxon>Eukaryota</taxon>
        <taxon>Sar</taxon>
        <taxon>Alveolata</taxon>
        <taxon>Dinophyceae</taxon>
        <taxon>Suessiales</taxon>
        <taxon>Symbiodiniaceae</taxon>
        <taxon>Symbiodinium</taxon>
    </lineage>
</organism>
<sequence length="321" mass="35161">MAAHGAARPRHSVDSCERSAFSWEKLRVNEEDRMEMCKVLATRGWCVLELPDSLKRLCAEMQDLAQEFFRRPRNERCALGRLRLYRDKVVGYRELAGGSARFLEVHARAAGRGGLPAPKVPAALGRRAAELHQALQALARSLIAWMAEFLEIPPEALLQSLDEASLSNLEDGDCSASVLRLCSYGFQAEAEEVEAKSEGSEAVAAELESVVFDEHTDASFLTLAPVGSLPGLQFRDLESPGLPWLDVESGLSQGHLVAFVGDFLEVMTRGAYVACRHRVCCEADSGKQRFSMPFLVCYLVSAPAVASDLMSFALASAMFMT</sequence>
<dbReference type="PANTHER" id="PTHR47990">
    <property type="entry name" value="2-OXOGLUTARATE (2OG) AND FE(II)-DEPENDENT OXYGENASE SUPERFAMILY PROTEIN-RELATED"/>
    <property type="match status" value="1"/>
</dbReference>
<gene>
    <name evidence="2" type="primary">GA2OX4</name>
    <name evidence="2" type="ORF">SNEC2469_LOCUS1415</name>
</gene>
<dbReference type="Proteomes" id="UP000601435">
    <property type="component" value="Unassembled WGS sequence"/>
</dbReference>
<dbReference type="InterPro" id="IPR044861">
    <property type="entry name" value="IPNS-like_FE2OG_OXY"/>
</dbReference>
<proteinExistence type="predicted"/>
<evidence type="ECO:0000313" key="2">
    <source>
        <dbReference type="EMBL" id="CAE7197701.1"/>
    </source>
</evidence>
<feature type="domain" description="Isopenicillin N synthase-like Fe(2+) 2OG dioxygenase" evidence="1">
    <location>
        <begin position="210"/>
        <end position="296"/>
    </location>
</feature>
<accession>A0A812J6E1</accession>
<reference evidence="2" key="1">
    <citation type="submission" date="2021-02" db="EMBL/GenBank/DDBJ databases">
        <authorList>
            <person name="Dougan E. K."/>
            <person name="Rhodes N."/>
            <person name="Thang M."/>
            <person name="Chan C."/>
        </authorList>
    </citation>
    <scope>NUCLEOTIDE SEQUENCE</scope>
</reference>
<evidence type="ECO:0000313" key="3">
    <source>
        <dbReference type="Proteomes" id="UP000601435"/>
    </source>
</evidence>